<keyword evidence="5 9" id="KW-0560">Oxidoreductase</keyword>
<feature type="binding site" evidence="9">
    <location>
        <position position="106"/>
    </location>
    <ligand>
        <name>substrate</name>
    </ligand>
</feature>
<comment type="domain">
    <text evidence="9">Possesses an unusual extended V-shaped dimeric structure with each monomer consisting of three distinct domains arranged along a curved 'spinal' alpha-helix. The N-terminal catalytic domain specifically recognizes the glutamate moiety of the substrate. The second domain is the NADPH-binding domain, and the third C-terminal domain is responsible for dimerization.</text>
</comment>
<evidence type="ECO:0000256" key="1">
    <source>
        <dbReference type="ARBA" id="ARBA00005059"/>
    </source>
</evidence>
<evidence type="ECO:0000313" key="13">
    <source>
        <dbReference type="Proteomes" id="UP000634206"/>
    </source>
</evidence>
<evidence type="ECO:0000256" key="8">
    <source>
        <dbReference type="ARBA" id="ARBA00068659"/>
    </source>
</evidence>
<name>A0AAE2SDI8_9BACT</name>
<dbReference type="RefSeq" id="WP_309490536.1">
    <property type="nucleotide sequence ID" value="NZ_JAENIG010000009.1"/>
</dbReference>
<dbReference type="Gene3D" id="3.30.460.30">
    <property type="entry name" value="Glutamyl-tRNA reductase, N-terminal domain"/>
    <property type="match status" value="1"/>
</dbReference>
<proteinExistence type="inferred from homology"/>
<protein>
    <recommendedName>
        <fullName evidence="8 9">Glutamyl-tRNA reductase</fullName>
        <shortName evidence="9">GluTR</shortName>
        <ecNumber evidence="3 9">1.2.1.70</ecNumber>
    </recommendedName>
</protein>
<feature type="binding site" evidence="9">
    <location>
        <position position="117"/>
    </location>
    <ligand>
        <name>substrate</name>
    </ligand>
</feature>
<dbReference type="Pfam" id="PF01488">
    <property type="entry name" value="Shikimate_DH"/>
    <property type="match status" value="1"/>
</dbReference>
<comment type="subunit">
    <text evidence="9">Homodimer.</text>
</comment>
<evidence type="ECO:0000256" key="7">
    <source>
        <dbReference type="ARBA" id="ARBA00047464"/>
    </source>
</evidence>
<keyword evidence="4 9" id="KW-0521">NADP</keyword>
<feature type="binding site" evidence="9">
    <location>
        <begin position="111"/>
        <end position="113"/>
    </location>
    <ligand>
        <name>substrate</name>
    </ligand>
</feature>
<comment type="miscellaneous">
    <text evidence="9">During catalysis, the active site Cys acts as a nucleophile attacking the alpha-carbonyl group of tRNA-bound glutamate with the formation of a thioester intermediate between enzyme and glutamate, and the concomitant release of tRNA(Glu). The thioester intermediate is finally reduced by direct hydride transfer from NADPH, to form the product GSA.</text>
</comment>
<dbReference type="InterPro" id="IPR036343">
    <property type="entry name" value="GluRdtase_N_sf"/>
</dbReference>
<dbReference type="AlphaFoldDB" id="A0AAE2SDI8"/>
<dbReference type="SUPFAM" id="SSF69742">
    <property type="entry name" value="Glutamyl tRNA-reductase catalytic, N-terminal domain"/>
    <property type="match status" value="1"/>
</dbReference>
<keyword evidence="6 9" id="KW-0627">Porphyrin biosynthesis</keyword>
<evidence type="ECO:0000256" key="6">
    <source>
        <dbReference type="ARBA" id="ARBA00023244"/>
    </source>
</evidence>
<evidence type="ECO:0000256" key="9">
    <source>
        <dbReference type="HAMAP-Rule" id="MF_00087"/>
    </source>
</evidence>
<keyword evidence="13" id="KW-1185">Reference proteome</keyword>
<comment type="caution">
    <text evidence="12">The sequence shown here is derived from an EMBL/GenBank/DDBJ whole genome shotgun (WGS) entry which is preliminary data.</text>
</comment>
<reference evidence="12" key="1">
    <citation type="submission" date="2021-01" db="EMBL/GenBank/DDBJ databases">
        <title>Modified the classification status of verrucomicrobia.</title>
        <authorList>
            <person name="Feng X."/>
        </authorList>
    </citation>
    <scope>NUCLEOTIDE SEQUENCE</scope>
    <source>
        <strain evidence="12">5K15</strain>
    </source>
</reference>
<feature type="site" description="Important for activity" evidence="9">
    <location>
        <position position="96"/>
    </location>
</feature>
<accession>A0AAE2SDI8</accession>
<dbReference type="FunFam" id="3.40.50.720:FF:000031">
    <property type="entry name" value="Glutamyl-tRNA reductase"/>
    <property type="match status" value="1"/>
</dbReference>
<comment type="catalytic activity">
    <reaction evidence="7 9">
        <text>(S)-4-amino-5-oxopentanoate + tRNA(Glu) + NADP(+) = L-glutamyl-tRNA(Glu) + NADPH + H(+)</text>
        <dbReference type="Rhea" id="RHEA:12344"/>
        <dbReference type="Rhea" id="RHEA-COMP:9663"/>
        <dbReference type="Rhea" id="RHEA-COMP:9680"/>
        <dbReference type="ChEBI" id="CHEBI:15378"/>
        <dbReference type="ChEBI" id="CHEBI:57501"/>
        <dbReference type="ChEBI" id="CHEBI:57783"/>
        <dbReference type="ChEBI" id="CHEBI:58349"/>
        <dbReference type="ChEBI" id="CHEBI:78442"/>
        <dbReference type="ChEBI" id="CHEBI:78520"/>
        <dbReference type="EC" id="1.2.1.70"/>
    </reaction>
</comment>
<dbReference type="InterPro" id="IPR006151">
    <property type="entry name" value="Shikm_DH/Glu-tRNA_Rdtase"/>
</dbReference>
<evidence type="ECO:0000259" key="10">
    <source>
        <dbReference type="Pfam" id="PF01488"/>
    </source>
</evidence>
<dbReference type="Proteomes" id="UP000634206">
    <property type="component" value="Unassembled WGS sequence"/>
</dbReference>
<evidence type="ECO:0000256" key="2">
    <source>
        <dbReference type="ARBA" id="ARBA00005916"/>
    </source>
</evidence>
<feature type="active site" description="Nucleophile" evidence="9">
    <location>
        <position position="50"/>
    </location>
</feature>
<feature type="binding site" evidence="9">
    <location>
        <begin position="49"/>
        <end position="52"/>
    </location>
    <ligand>
        <name>substrate</name>
    </ligand>
</feature>
<feature type="binding site" evidence="9">
    <location>
        <begin position="186"/>
        <end position="191"/>
    </location>
    <ligand>
        <name>NADP(+)</name>
        <dbReference type="ChEBI" id="CHEBI:58349"/>
    </ligand>
</feature>
<dbReference type="SUPFAM" id="SSF51735">
    <property type="entry name" value="NAD(P)-binding Rossmann-fold domains"/>
    <property type="match status" value="1"/>
</dbReference>
<dbReference type="Pfam" id="PF05201">
    <property type="entry name" value="GlutR_N"/>
    <property type="match status" value="1"/>
</dbReference>
<dbReference type="HAMAP" id="MF_00087">
    <property type="entry name" value="Glu_tRNA_reductase"/>
    <property type="match status" value="1"/>
</dbReference>
<dbReference type="InterPro" id="IPR036291">
    <property type="entry name" value="NAD(P)-bd_dom_sf"/>
</dbReference>
<evidence type="ECO:0000259" key="11">
    <source>
        <dbReference type="Pfam" id="PF05201"/>
    </source>
</evidence>
<comment type="pathway">
    <text evidence="1 9">Porphyrin-containing compound metabolism; protoporphyrin-IX biosynthesis; 5-aminolevulinate from L-glutamyl-tRNA(Glu): step 1/2.</text>
</comment>
<dbReference type="GO" id="GO:0008883">
    <property type="term" value="F:glutamyl-tRNA reductase activity"/>
    <property type="evidence" value="ECO:0007669"/>
    <property type="project" value="UniProtKB-UniRule"/>
</dbReference>
<dbReference type="GO" id="GO:0019353">
    <property type="term" value="P:protoporphyrinogen IX biosynthetic process from glutamate"/>
    <property type="evidence" value="ECO:0007669"/>
    <property type="project" value="TreeGrafter"/>
</dbReference>
<comment type="function">
    <text evidence="9">Catalyzes the NADPH-dependent reduction of glutamyl-tRNA(Glu) to glutamate 1-semialdehyde (GSA).</text>
</comment>
<evidence type="ECO:0000256" key="5">
    <source>
        <dbReference type="ARBA" id="ARBA00023002"/>
    </source>
</evidence>
<dbReference type="NCBIfam" id="TIGR01035">
    <property type="entry name" value="hemA"/>
    <property type="match status" value="1"/>
</dbReference>
<dbReference type="PANTHER" id="PTHR43013:SF1">
    <property type="entry name" value="GLUTAMYL-TRNA REDUCTASE"/>
    <property type="match status" value="1"/>
</dbReference>
<comment type="similarity">
    <text evidence="2 9">Belongs to the glutamyl-tRNA reductase family.</text>
</comment>
<dbReference type="EMBL" id="JAENIG010000009">
    <property type="protein sequence ID" value="MBK1855923.1"/>
    <property type="molecule type" value="Genomic_DNA"/>
</dbReference>
<evidence type="ECO:0000256" key="4">
    <source>
        <dbReference type="ARBA" id="ARBA00022857"/>
    </source>
</evidence>
<dbReference type="InterPro" id="IPR000343">
    <property type="entry name" value="4pyrrol_synth_GluRdtase"/>
</dbReference>
<organism evidence="12 13">
    <name type="scientific">Oceaniferula flava</name>
    <dbReference type="NCBI Taxonomy" id="2800421"/>
    <lineage>
        <taxon>Bacteria</taxon>
        <taxon>Pseudomonadati</taxon>
        <taxon>Verrucomicrobiota</taxon>
        <taxon>Verrucomicrobiia</taxon>
        <taxon>Verrucomicrobiales</taxon>
        <taxon>Verrucomicrobiaceae</taxon>
        <taxon>Oceaniferula</taxon>
    </lineage>
</organism>
<dbReference type="PANTHER" id="PTHR43013">
    <property type="entry name" value="GLUTAMYL-TRNA REDUCTASE"/>
    <property type="match status" value="1"/>
</dbReference>
<dbReference type="Gene3D" id="3.40.50.720">
    <property type="entry name" value="NAD(P)-binding Rossmann-like Domain"/>
    <property type="match status" value="1"/>
</dbReference>
<evidence type="ECO:0000256" key="3">
    <source>
        <dbReference type="ARBA" id="ARBA00012970"/>
    </source>
</evidence>
<sequence length="328" mass="35840">MELVCLGLNHETAPVEVREHFAVAADALGEKAREIIELSTIAESVVLSTCNRMEIYVAAEHADYGAKILNEHLASSHSEVAMEHLYQKTGDEAKLHLFRLVCGLDSMVLGETEIFGQVKQAYQQALASGATKGVLNKLFQKSFSVGKRIRTHTSIQKGQTSVGSVAVDLAAKIFGNLKGSHVMVIGAGEMSRQVARSMLSRGATDLTVTNRTNQRAVELAEELGGEAVPFDCWEGTLATADVIVSSTGASEPVLTASQIEAVRRKRKYRPLFLIDIAVPRDIEAAVGEIDEVYLYDIDKLQQLASEARESRAQQVRICEEMIQEEIKP</sequence>
<dbReference type="CDD" id="cd05213">
    <property type="entry name" value="NAD_bind_Glutamyl_tRNA_reduct"/>
    <property type="match status" value="1"/>
</dbReference>
<dbReference type="FunFam" id="3.30.460.30:FF:000001">
    <property type="entry name" value="Glutamyl-tRNA reductase"/>
    <property type="match status" value="1"/>
</dbReference>
<evidence type="ECO:0000313" key="12">
    <source>
        <dbReference type="EMBL" id="MBK1855923.1"/>
    </source>
</evidence>
<feature type="domain" description="Glutamyl-tRNA reductase N-terminal" evidence="11">
    <location>
        <begin position="6"/>
        <end position="153"/>
    </location>
</feature>
<dbReference type="GO" id="GO:0050661">
    <property type="term" value="F:NADP binding"/>
    <property type="evidence" value="ECO:0007669"/>
    <property type="project" value="InterPro"/>
</dbReference>
<gene>
    <name evidence="9" type="primary">hemA</name>
    <name evidence="12" type="ORF">JIN83_13195</name>
</gene>
<dbReference type="InterPro" id="IPR015895">
    <property type="entry name" value="4pyrrol_synth_GluRdtase_N"/>
</dbReference>
<feature type="domain" description="Quinate/shikimate 5-dehydrogenase/glutamyl-tRNA reductase" evidence="10">
    <location>
        <begin position="168"/>
        <end position="302"/>
    </location>
</feature>
<dbReference type="EC" id="1.2.1.70" evidence="3 9"/>